<keyword evidence="2" id="KW-1185">Reference proteome</keyword>
<accession>A0A7Z0LP90</accession>
<protein>
    <submittedName>
        <fullName evidence="1">Uncharacterized protein</fullName>
    </submittedName>
</protein>
<dbReference type="Proteomes" id="UP000586119">
    <property type="component" value="Unassembled WGS sequence"/>
</dbReference>
<dbReference type="EMBL" id="JACCDF010000023">
    <property type="protein sequence ID" value="NYS62551.1"/>
    <property type="molecule type" value="Genomic_DNA"/>
</dbReference>
<gene>
    <name evidence="1" type="ORF">HZS81_17500</name>
</gene>
<evidence type="ECO:0000313" key="1">
    <source>
        <dbReference type="EMBL" id="NYS62551.1"/>
    </source>
</evidence>
<reference evidence="1 2" key="1">
    <citation type="journal article" date="2015" name="Int. J. Syst. Evol. Microbiol.">
        <title>Halomonas salicampi sp. nov., a halotolerant and alkalitolerant bacterium isolated from a saltern soil.</title>
        <authorList>
            <person name="Lee J.C."/>
            <person name="Kim Y.S."/>
            <person name="Yun B.S."/>
            <person name="Whang K.S."/>
        </authorList>
    </citation>
    <scope>NUCLEOTIDE SEQUENCE [LARGE SCALE GENOMIC DNA]</scope>
    <source>
        <strain evidence="1 2">BH103</strain>
    </source>
</reference>
<evidence type="ECO:0000313" key="2">
    <source>
        <dbReference type="Proteomes" id="UP000586119"/>
    </source>
</evidence>
<comment type="caution">
    <text evidence="1">The sequence shown here is derived from an EMBL/GenBank/DDBJ whole genome shotgun (WGS) entry which is preliminary data.</text>
</comment>
<organism evidence="1 2">
    <name type="scientific">Vreelandella salicampi</name>
    <dbReference type="NCBI Taxonomy" id="1449798"/>
    <lineage>
        <taxon>Bacteria</taxon>
        <taxon>Pseudomonadati</taxon>
        <taxon>Pseudomonadota</taxon>
        <taxon>Gammaproteobacteria</taxon>
        <taxon>Oceanospirillales</taxon>
        <taxon>Halomonadaceae</taxon>
        <taxon>Vreelandella</taxon>
    </lineage>
</organism>
<dbReference type="AlphaFoldDB" id="A0A7Z0LP90"/>
<sequence>MAVLISTPSASSLLERATIVLHLELEAAVRVDAEAICEAMCRRLIEFMGSSSLGVEFTP</sequence>
<proteinExistence type="predicted"/>
<dbReference type="RefSeq" id="WP_179931804.1">
    <property type="nucleotide sequence ID" value="NZ_JACCDF010000023.1"/>
</dbReference>
<name>A0A7Z0LP90_9GAMM</name>